<dbReference type="InterPro" id="IPR021330">
    <property type="entry name" value="DUF2939"/>
</dbReference>
<keyword evidence="2" id="KW-1185">Reference proteome</keyword>
<dbReference type="Pfam" id="PF11159">
    <property type="entry name" value="DUF2939"/>
    <property type="match status" value="1"/>
</dbReference>
<evidence type="ECO:0000313" key="1">
    <source>
        <dbReference type="EMBL" id="BDG15537.1"/>
    </source>
</evidence>
<evidence type="ECO:0008006" key="3">
    <source>
        <dbReference type="Google" id="ProtNLM"/>
    </source>
</evidence>
<name>A0ABM7XGX3_THEBO</name>
<accession>A0ABM7XGX3</accession>
<proteinExistence type="predicted"/>
<dbReference type="Proteomes" id="UP000831120">
    <property type="component" value="Chromosome"/>
</dbReference>
<protein>
    <recommendedName>
        <fullName evidence="3">DUF2939 domain-containing protein</fullName>
    </recommendedName>
</protein>
<reference evidence="1 2" key="1">
    <citation type="journal article" date="2022" name="Microbiol. Resour. Announc.">
        <title>Complete Genome Sequences of Thermus Strains Isolated from Senami Hot Spring in Japan.</title>
        <authorList>
            <person name="Miyazaki K."/>
        </authorList>
    </citation>
    <scope>NUCLEOTIDE SEQUENCE [LARGE SCALE GENOMIC DNA]</scope>
    <source>
        <strain evidence="1 2">SNM4-1</strain>
    </source>
</reference>
<dbReference type="RefSeq" id="WP_244363013.1">
    <property type="nucleotide sequence ID" value="NZ_AP025593.1"/>
</dbReference>
<evidence type="ECO:0000313" key="2">
    <source>
        <dbReference type="Proteomes" id="UP000831120"/>
    </source>
</evidence>
<sequence length="165" mass="18605">MRKPVWIALLGLVLVAAGLGAYLWASPYLFLRELQEAILAGDRARLERMVDFPRVREGLKAQINAQLLKELEKTQDPFAGLGYVFAAGLINAFVDAFLTPEGLAAIGTGAEPGQAPKEEVRNWRLKYQDFRTAYIHHSNDPQSRLYLERQGLFGWRVVRIDLPPE</sequence>
<gene>
    <name evidence="1" type="ORF">TbrSNM41_02710</name>
</gene>
<organism evidence="1 2">
    <name type="scientific">Thermus brockianus</name>
    <dbReference type="NCBI Taxonomy" id="56956"/>
    <lineage>
        <taxon>Bacteria</taxon>
        <taxon>Thermotogati</taxon>
        <taxon>Deinococcota</taxon>
        <taxon>Deinococci</taxon>
        <taxon>Thermales</taxon>
        <taxon>Thermaceae</taxon>
        <taxon>Thermus</taxon>
    </lineage>
</organism>
<dbReference type="EMBL" id="AP025593">
    <property type="protein sequence ID" value="BDG15537.1"/>
    <property type="molecule type" value="Genomic_DNA"/>
</dbReference>